<reference evidence="4" key="1">
    <citation type="submission" date="2017-07" db="EMBL/GenBank/DDBJ databases">
        <title>Comparative genome mining reveals phylogenetic distribution patterns of secondary metabolites in Amycolatopsis.</title>
        <authorList>
            <person name="Adamek M."/>
            <person name="Alanjary M."/>
            <person name="Sales-Ortells H."/>
            <person name="Goodfellow M."/>
            <person name="Bull A.T."/>
            <person name="Kalinowski J."/>
            <person name="Ziemert N."/>
        </authorList>
    </citation>
    <scope>NUCLEOTIDE SEQUENCE [LARGE SCALE GENOMIC DNA]</scope>
    <source>
        <strain evidence="4">H5</strain>
    </source>
</reference>
<sequence length="129" mass="13697">MRPPGPRSGSSTALGRSSAATASPTSTAWSPTTAPATARKTSPPSYAVPVTSGSRPTPHATTGKVERHNRILAEELLHAHLWTSEAHRPAALAIWNTHDNYHRPHTAAGDQPPASRLHDGVINVRTSYS</sequence>
<name>A0A229SM85_9PSEU</name>
<gene>
    <name evidence="3" type="ORF">CF165_45925</name>
</gene>
<feature type="region of interest" description="Disordered" evidence="1">
    <location>
        <begin position="1"/>
        <end position="66"/>
    </location>
</feature>
<dbReference type="EMBL" id="NMUL01000070">
    <property type="protein sequence ID" value="OXM59799.1"/>
    <property type="molecule type" value="Genomic_DNA"/>
</dbReference>
<evidence type="ECO:0000259" key="2">
    <source>
        <dbReference type="Pfam" id="PF13683"/>
    </source>
</evidence>
<dbReference type="SUPFAM" id="SSF53098">
    <property type="entry name" value="Ribonuclease H-like"/>
    <property type="match status" value="1"/>
</dbReference>
<keyword evidence="4" id="KW-1185">Reference proteome</keyword>
<feature type="domain" description="Integrase catalytic" evidence="2">
    <location>
        <begin position="61"/>
        <end position="113"/>
    </location>
</feature>
<accession>A0A229SM85</accession>
<organism evidence="3 4">
    <name type="scientific">Amycolatopsis vastitatis</name>
    <dbReference type="NCBI Taxonomy" id="1905142"/>
    <lineage>
        <taxon>Bacteria</taxon>
        <taxon>Bacillati</taxon>
        <taxon>Actinomycetota</taxon>
        <taxon>Actinomycetes</taxon>
        <taxon>Pseudonocardiales</taxon>
        <taxon>Pseudonocardiaceae</taxon>
        <taxon>Amycolatopsis</taxon>
    </lineage>
</organism>
<feature type="compositionally biased region" description="Low complexity" evidence="1">
    <location>
        <begin position="17"/>
        <end position="38"/>
    </location>
</feature>
<dbReference type="GO" id="GO:0015074">
    <property type="term" value="P:DNA integration"/>
    <property type="evidence" value="ECO:0007669"/>
    <property type="project" value="InterPro"/>
</dbReference>
<comment type="caution">
    <text evidence="3">The sequence shown here is derived from an EMBL/GenBank/DDBJ whole genome shotgun (WGS) entry which is preliminary data.</text>
</comment>
<dbReference type="AlphaFoldDB" id="A0A229SM85"/>
<evidence type="ECO:0000256" key="1">
    <source>
        <dbReference type="SAM" id="MobiDB-lite"/>
    </source>
</evidence>
<protein>
    <recommendedName>
        <fullName evidence="2">Integrase catalytic domain-containing protein</fullName>
    </recommendedName>
</protein>
<evidence type="ECO:0000313" key="4">
    <source>
        <dbReference type="Proteomes" id="UP000215199"/>
    </source>
</evidence>
<dbReference type="Pfam" id="PF13683">
    <property type="entry name" value="rve_3"/>
    <property type="match status" value="1"/>
</dbReference>
<dbReference type="Proteomes" id="UP000215199">
    <property type="component" value="Unassembled WGS sequence"/>
</dbReference>
<evidence type="ECO:0000313" key="3">
    <source>
        <dbReference type="EMBL" id="OXM59799.1"/>
    </source>
</evidence>
<dbReference type="InterPro" id="IPR001584">
    <property type="entry name" value="Integrase_cat-core"/>
</dbReference>
<proteinExistence type="predicted"/>
<dbReference type="InterPro" id="IPR012337">
    <property type="entry name" value="RNaseH-like_sf"/>
</dbReference>